<evidence type="ECO:0000256" key="2">
    <source>
        <dbReference type="PROSITE-ProRule" id="PRU00335"/>
    </source>
</evidence>
<dbReference type="PANTHER" id="PTHR30055">
    <property type="entry name" value="HTH-TYPE TRANSCRIPTIONAL REGULATOR RUTR"/>
    <property type="match status" value="1"/>
</dbReference>
<dbReference type="InterPro" id="IPR001647">
    <property type="entry name" value="HTH_TetR"/>
</dbReference>
<dbReference type="InterPro" id="IPR036271">
    <property type="entry name" value="Tet_transcr_reg_TetR-rel_C_sf"/>
</dbReference>
<feature type="DNA-binding region" description="H-T-H motif" evidence="2">
    <location>
        <begin position="33"/>
        <end position="52"/>
    </location>
</feature>
<reference evidence="4 5" key="1">
    <citation type="submission" date="2021-04" db="EMBL/GenBank/DDBJ databases">
        <title>Draft genome sequence of Paenibacillus cisolokensis, LC2-13A.</title>
        <authorList>
            <person name="Uke A."/>
            <person name="Chhe C."/>
            <person name="Baramee S."/>
            <person name="Kosugi A."/>
        </authorList>
    </citation>
    <scope>NUCLEOTIDE SEQUENCE [LARGE SCALE GENOMIC DNA]</scope>
    <source>
        <strain evidence="4 5">LC2-13A</strain>
    </source>
</reference>
<dbReference type="SUPFAM" id="SSF46689">
    <property type="entry name" value="Homeodomain-like"/>
    <property type="match status" value="1"/>
</dbReference>
<dbReference type="InterPro" id="IPR009057">
    <property type="entry name" value="Homeodomain-like_sf"/>
</dbReference>
<dbReference type="InterPro" id="IPR013571">
    <property type="entry name" value="Tscrpt_reg_QacR_C"/>
</dbReference>
<dbReference type="PROSITE" id="PS01081">
    <property type="entry name" value="HTH_TETR_1"/>
    <property type="match status" value="1"/>
</dbReference>
<dbReference type="Gene3D" id="1.10.357.10">
    <property type="entry name" value="Tetracycline Repressor, domain 2"/>
    <property type="match status" value="1"/>
</dbReference>
<dbReference type="Pfam" id="PF00440">
    <property type="entry name" value="TetR_N"/>
    <property type="match status" value="1"/>
</dbReference>
<dbReference type="PANTHER" id="PTHR30055:SF211">
    <property type="entry name" value="TRANSCRIPTIONAL REGULATOR, TETR FAMILY"/>
    <property type="match status" value="1"/>
</dbReference>
<dbReference type="Proteomes" id="UP000680304">
    <property type="component" value="Unassembled WGS sequence"/>
</dbReference>
<organism evidence="4 5">
    <name type="scientific">Paenibacillus cisolokensis</name>
    <dbReference type="NCBI Taxonomy" id="1658519"/>
    <lineage>
        <taxon>Bacteria</taxon>
        <taxon>Bacillati</taxon>
        <taxon>Bacillota</taxon>
        <taxon>Bacilli</taxon>
        <taxon>Bacillales</taxon>
        <taxon>Paenibacillaceae</taxon>
        <taxon>Paenibacillus</taxon>
    </lineage>
</organism>
<keyword evidence="1 2" id="KW-0238">DNA-binding</keyword>
<protein>
    <submittedName>
        <fullName evidence="4">TetR family transcriptional regulator</fullName>
    </submittedName>
</protein>
<dbReference type="Pfam" id="PF08360">
    <property type="entry name" value="TetR_C_5"/>
    <property type="match status" value="1"/>
</dbReference>
<evidence type="ECO:0000256" key="1">
    <source>
        <dbReference type="ARBA" id="ARBA00023125"/>
    </source>
</evidence>
<evidence type="ECO:0000313" key="5">
    <source>
        <dbReference type="Proteomes" id="UP000680304"/>
    </source>
</evidence>
<dbReference type="PRINTS" id="PR00455">
    <property type="entry name" value="HTHTETR"/>
</dbReference>
<accession>A0ABQ4NCQ6</accession>
<evidence type="ECO:0000259" key="3">
    <source>
        <dbReference type="PROSITE" id="PS50977"/>
    </source>
</evidence>
<comment type="caution">
    <text evidence="4">The sequence shown here is derived from an EMBL/GenBank/DDBJ whole genome shotgun (WGS) entry which is preliminary data.</text>
</comment>
<dbReference type="InterPro" id="IPR050109">
    <property type="entry name" value="HTH-type_TetR-like_transc_reg"/>
</dbReference>
<feature type="domain" description="HTH tetR-type" evidence="3">
    <location>
        <begin position="10"/>
        <end position="70"/>
    </location>
</feature>
<dbReference type="InterPro" id="IPR023772">
    <property type="entry name" value="DNA-bd_HTH_TetR-type_CS"/>
</dbReference>
<name>A0ABQ4NCQ6_9BACL</name>
<dbReference type="RefSeq" id="WP_062490822.1">
    <property type="nucleotide sequence ID" value="NZ_BOVJ01000161.1"/>
</dbReference>
<proteinExistence type="predicted"/>
<dbReference type="Gene3D" id="1.10.10.60">
    <property type="entry name" value="Homeodomain-like"/>
    <property type="match status" value="1"/>
</dbReference>
<sequence length="201" mass="22966">MARKTPEEAERTRQQIMKSAKELFIRKGYGASSMEDICEEAGVSKGSIYYHFKSKEQLFLRLLEQNMLEWEDKWRELVKPGMTATEKLYALAEHYAQDFDNPLIKAGEEFAGSYGSDPAVLERLLDISRRHYPLIGEVVEEGIEKGEFRHDDPKALTYILVGMMSGLGLTYYENMPKEEVLALHRKAIDIFVQGAGLPRKG</sequence>
<keyword evidence="5" id="KW-1185">Reference proteome</keyword>
<gene>
    <name evidence="4" type="ORF">PACILC2_45760</name>
</gene>
<dbReference type="PROSITE" id="PS50977">
    <property type="entry name" value="HTH_TETR_2"/>
    <property type="match status" value="1"/>
</dbReference>
<evidence type="ECO:0000313" key="4">
    <source>
        <dbReference type="EMBL" id="GIQ66008.1"/>
    </source>
</evidence>
<dbReference type="SUPFAM" id="SSF48498">
    <property type="entry name" value="Tetracyclin repressor-like, C-terminal domain"/>
    <property type="match status" value="1"/>
</dbReference>
<dbReference type="EMBL" id="BOVJ01000161">
    <property type="protein sequence ID" value="GIQ66008.1"/>
    <property type="molecule type" value="Genomic_DNA"/>
</dbReference>